<evidence type="ECO:0000313" key="2">
    <source>
        <dbReference type="EMBL" id="MDR5904805.1"/>
    </source>
</evidence>
<keyword evidence="3" id="KW-1185">Reference proteome</keyword>
<dbReference type="SUPFAM" id="SSF47413">
    <property type="entry name" value="lambda repressor-like DNA-binding domains"/>
    <property type="match status" value="1"/>
</dbReference>
<dbReference type="SMART" id="SM00530">
    <property type="entry name" value="HTH_XRE"/>
    <property type="match status" value="1"/>
</dbReference>
<dbReference type="PROSITE" id="PS50943">
    <property type="entry name" value="HTH_CROC1"/>
    <property type="match status" value="1"/>
</dbReference>
<dbReference type="RefSeq" id="WP_309718274.1">
    <property type="nucleotide sequence ID" value="NZ_JARWAM010000003.1"/>
</dbReference>
<sequence>MDSEALVKLALSHLQCSQKELATRLDVSPTQITKWKKGEHMSIPMQDRLKELADVGDLDPTFVLWSGSKENSLKWKKLITYLAELAHEGAETGYYTRPLEDETGMLCWSTFRTLKEMGVSIPKAFPIELDVDYDALEDEQLEALIESPHPSIIYRIYSSLNSVYGFYAAYIYNLVYDDELDAFDTPGGDIEACLLSLAACKIEVDESIAPNFRKFRHQTLSDYKKWIAIIKEKAFRAGIPLRAELLKIVYSSAEELDNEAEMESFGSNTSRLHPDIYMNELLVGMRAIHQVLPAIMKKLEIYDEFQLNESELHI</sequence>
<dbReference type="Proteomes" id="UP001251374">
    <property type="component" value="Unassembled WGS sequence"/>
</dbReference>
<dbReference type="InterPro" id="IPR010982">
    <property type="entry name" value="Lambda_DNA-bd_dom_sf"/>
</dbReference>
<dbReference type="CDD" id="cd00093">
    <property type="entry name" value="HTH_XRE"/>
    <property type="match status" value="1"/>
</dbReference>
<reference evidence="2 3" key="1">
    <citation type="submission" date="2023-04" db="EMBL/GenBank/DDBJ databases">
        <title>A long-awaited taxogenomic arrangement of the family Halomonadaceae.</title>
        <authorList>
            <person name="De La Haba R."/>
            <person name="Chuvochina M."/>
            <person name="Wittouck S."/>
            <person name="Arahal D.R."/>
            <person name="Sanchez-Porro C."/>
            <person name="Hugenholtz P."/>
            <person name="Ventosa A."/>
        </authorList>
    </citation>
    <scope>NUCLEOTIDE SEQUENCE [LARGE SCALE GENOMIC DNA]</scope>
    <source>
        <strain evidence="2 3">DSM 26770</strain>
    </source>
</reference>
<dbReference type="Pfam" id="PF01381">
    <property type="entry name" value="HTH_3"/>
    <property type="match status" value="1"/>
</dbReference>
<proteinExistence type="predicted"/>
<dbReference type="Gene3D" id="1.10.260.40">
    <property type="entry name" value="lambda repressor-like DNA-binding domains"/>
    <property type="match status" value="1"/>
</dbReference>
<name>A0ABU1HBI5_9GAMM</name>
<accession>A0ABU1HBI5</accession>
<evidence type="ECO:0000259" key="1">
    <source>
        <dbReference type="PROSITE" id="PS50943"/>
    </source>
</evidence>
<protein>
    <submittedName>
        <fullName evidence="2">Helix-turn-helix transcriptional regulator</fullName>
    </submittedName>
</protein>
<feature type="domain" description="HTH cro/C1-type" evidence="1">
    <location>
        <begin position="7"/>
        <end position="63"/>
    </location>
</feature>
<gene>
    <name evidence="2" type="ORF">QC821_05915</name>
</gene>
<evidence type="ECO:0000313" key="3">
    <source>
        <dbReference type="Proteomes" id="UP001251374"/>
    </source>
</evidence>
<organism evidence="2 3">
    <name type="scientific">Franzmannia qiaohouensis</name>
    <dbReference type="NCBI Taxonomy" id="1329370"/>
    <lineage>
        <taxon>Bacteria</taxon>
        <taxon>Pseudomonadati</taxon>
        <taxon>Pseudomonadota</taxon>
        <taxon>Gammaproteobacteria</taxon>
        <taxon>Oceanospirillales</taxon>
        <taxon>Halomonadaceae</taxon>
        <taxon>Franzmannia</taxon>
    </lineage>
</organism>
<dbReference type="EMBL" id="JARWAM010000003">
    <property type="protein sequence ID" value="MDR5904805.1"/>
    <property type="molecule type" value="Genomic_DNA"/>
</dbReference>
<comment type="caution">
    <text evidence="2">The sequence shown here is derived from an EMBL/GenBank/DDBJ whole genome shotgun (WGS) entry which is preliminary data.</text>
</comment>
<dbReference type="InterPro" id="IPR001387">
    <property type="entry name" value="Cro/C1-type_HTH"/>
</dbReference>